<evidence type="ECO:0000259" key="5">
    <source>
        <dbReference type="Pfam" id="PF01764"/>
    </source>
</evidence>
<dbReference type="Gene3D" id="3.40.50.1820">
    <property type="entry name" value="alpha/beta hydrolase"/>
    <property type="match status" value="1"/>
</dbReference>
<evidence type="ECO:0000256" key="1">
    <source>
        <dbReference type="ARBA" id="ARBA00023157"/>
    </source>
</evidence>
<evidence type="ECO:0000256" key="3">
    <source>
        <dbReference type="ARBA" id="ARBA00047591"/>
    </source>
</evidence>
<dbReference type="InterPro" id="IPR002921">
    <property type="entry name" value="Fungal_lipase-type"/>
</dbReference>
<comment type="caution">
    <text evidence="6">The sequence shown here is derived from an EMBL/GenBank/DDBJ whole genome shotgun (WGS) entry which is preliminary data.</text>
</comment>
<reference evidence="6" key="1">
    <citation type="journal article" date="2022" name="New Phytol.">
        <title>Evolutionary transition to the ectomycorrhizal habit in the genomes of a hyperdiverse lineage of mushroom-forming fungi.</title>
        <authorList>
            <person name="Looney B."/>
            <person name="Miyauchi S."/>
            <person name="Morin E."/>
            <person name="Drula E."/>
            <person name="Courty P.E."/>
            <person name="Kohler A."/>
            <person name="Kuo A."/>
            <person name="LaButti K."/>
            <person name="Pangilinan J."/>
            <person name="Lipzen A."/>
            <person name="Riley R."/>
            <person name="Andreopoulos W."/>
            <person name="He G."/>
            <person name="Johnson J."/>
            <person name="Nolan M."/>
            <person name="Tritt A."/>
            <person name="Barry K.W."/>
            <person name="Grigoriev I.V."/>
            <person name="Nagy L.G."/>
            <person name="Hibbett D."/>
            <person name="Henrissat B."/>
            <person name="Matheny P.B."/>
            <person name="Labbe J."/>
            <person name="Martin F.M."/>
        </authorList>
    </citation>
    <scope>NUCLEOTIDE SEQUENCE</scope>
    <source>
        <strain evidence="6">BPL690</strain>
    </source>
</reference>
<evidence type="ECO:0000313" key="6">
    <source>
        <dbReference type="EMBL" id="KAI0301186.1"/>
    </source>
</evidence>
<dbReference type="Pfam" id="PF01764">
    <property type="entry name" value="Lipase_3"/>
    <property type="match status" value="1"/>
</dbReference>
<protein>
    <submittedName>
        <fullName evidence="6">Alpha/beta-hydrolase</fullName>
    </submittedName>
</protein>
<keyword evidence="1" id="KW-1015">Disulfide bond</keyword>
<sequence>MWSPFTPLLSIAAGIIGNFQQPFNTSQGGIVALSNSQFAEFTPYIEFARAAYCAPNKIAGWQCGDACHALPGFVPTLTGGDGDGTQFFYVGFWPAQSMVVVAHQGTNPSDLLAVLTDIHFHFVKPNPTLFPRIPSDARIHSGFALEHEKTAYKILAEVKRLMAEHSSTQVAIIGHSLGGALAELDTLSIKLNLPAGTTVRGVTFGKPRVGDAAWATFFDSQVSEFTRINNKRDIVPIVPGRLLGFRHPHGEIHIEPDGSVVACSGADDGTDPQCSDKLVGNIENGSIADHSGPYNGILIGTESCTP</sequence>
<dbReference type="InterPro" id="IPR051218">
    <property type="entry name" value="Sec_MonoDiacylglyc_Lipase"/>
</dbReference>
<name>A0AAD4M4P8_9AGAM</name>
<evidence type="ECO:0000256" key="2">
    <source>
        <dbReference type="ARBA" id="ARBA00043996"/>
    </source>
</evidence>
<gene>
    <name evidence="6" type="ORF">B0F90DRAFT_357353</name>
</gene>
<dbReference type="EMBL" id="WTXG01000015">
    <property type="protein sequence ID" value="KAI0301186.1"/>
    <property type="molecule type" value="Genomic_DNA"/>
</dbReference>
<dbReference type="CDD" id="cd00519">
    <property type="entry name" value="Lipase_3"/>
    <property type="match status" value="1"/>
</dbReference>
<dbReference type="SUPFAM" id="SSF53474">
    <property type="entry name" value="alpha/beta-Hydrolases"/>
    <property type="match status" value="1"/>
</dbReference>
<dbReference type="PANTHER" id="PTHR45856">
    <property type="entry name" value="ALPHA/BETA-HYDROLASES SUPERFAMILY PROTEIN"/>
    <property type="match status" value="1"/>
</dbReference>
<evidence type="ECO:0000256" key="4">
    <source>
        <dbReference type="ARBA" id="ARBA00048461"/>
    </source>
</evidence>
<proteinExistence type="inferred from homology"/>
<dbReference type="Proteomes" id="UP001203297">
    <property type="component" value="Unassembled WGS sequence"/>
</dbReference>
<evidence type="ECO:0000313" key="7">
    <source>
        <dbReference type="Proteomes" id="UP001203297"/>
    </source>
</evidence>
<dbReference type="PANTHER" id="PTHR45856:SF11">
    <property type="entry name" value="FUNGAL LIPASE-LIKE DOMAIN-CONTAINING PROTEIN"/>
    <property type="match status" value="1"/>
</dbReference>
<keyword evidence="7" id="KW-1185">Reference proteome</keyword>
<organism evidence="6 7">
    <name type="scientific">Multifurca ochricompacta</name>
    <dbReference type="NCBI Taxonomy" id="376703"/>
    <lineage>
        <taxon>Eukaryota</taxon>
        <taxon>Fungi</taxon>
        <taxon>Dikarya</taxon>
        <taxon>Basidiomycota</taxon>
        <taxon>Agaricomycotina</taxon>
        <taxon>Agaricomycetes</taxon>
        <taxon>Russulales</taxon>
        <taxon>Russulaceae</taxon>
        <taxon>Multifurca</taxon>
    </lineage>
</organism>
<comment type="catalytic activity">
    <reaction evidence="4">
        <text>a monoacylglycerol + H2O = glycerol + a fatty acid + H(+)</text>
        <dbReference type="Rhea" id="RHEA:15245"/>
        <dbReference type="ChEBI" id="CHEBI:15377"/>
        <dbReference type="ChEBI" id="CHEBI:15378"/>
        <dbReference type="ChEBI" id="CHEBI:17408"/>
        <dbReference type="ChEBI" id="CHEBI:17754"/>
        <dbReference type="ChEBI" id="CHEBI:28868"/>
    </reaction>
</comment>
<dbReference type="AlphaFoldDB" id="A0AAD4M4P8"/>
<dbReference type="GO" id="GO:0006629">
    <property type="term" value="P:lipid metabolic process"/>
    <property type="evidence" value="ECO:0007669"/>
    <property type="project" value="InterPro"/>
</dbReference>
<comment type="similarity">
    <text evidence="2">Belongs to the AB hydrolase superfamily. Lipase family. Class 3 subfamily.</text>
</comment>
<accession>A0AAD4M4P8</accession>
<comment type="catalytic activity">
    <reaction evidence="3">
        <text>a diacylglycerol + H2O = a monoacylglycerol + a fatty acid + H(+)</text>
        <dbReference type="Rhea" id="RHEA:32731"/>
        <dbReference type="ChEBI" id="CHEBI:15377"/>
        <dbReference type="ChEBI" id="CHEBI:15378"/>
        <dbReference type="ChEBI" id="CHEBI:17408"/>
        <dbReference type="ChEBI" id="CHEBI:18035"/>
        <dbReference type="ChEBI" id="CHEBI:28868"/>
    </reaction>
</comment>
<dbReference type="InterPro" id="IPR029058">
    <property type="entry name" value="AB_hydrolase_fold"/>
</dbReference>
<feature type="domain" description="Fungal lipase-type" evidence="5">
    <location>
        <begin position="100"/>
        <end position="241"/>
    </location>
</feature>